<evidence type="ECO:0000256" key="4">
    <source>
        <dbReference type="ARBA" id="ARBA00023139"/>
    </source>
</evidence>
<proteinExistence type="predicted"/>
<evidence type="ECO:0000256" key="3">
    <source>
        <dbReference type="ARBA" id="ARBA00023136"/>
    </source>
</evidence>
<dbReference type="InterPro" id="IPR006059">
    <property type="entry name" value="SBP"/>
</dbReference>
<comment type="caution">
    <text evidence="6">The sequence shown here is derived from an EMBL/GenBank/DDBJ whole genome shotgun (WGS) entry which is preliminary data.</text>
</comment>
<dbReference type="PANTHER" id="PTHR43649:SF33">
    <property type="entry name" value="POLYGALACTURONAN_RHAMNOGALACTURONAN-BINDING PROTEIN YTCQ"/>
    <property type="match status" value="1"/>
</dbReference>
<gene>
    <name evidence="6" type="ORF">ACFSJH_08790</name>
</gene>
<evidence type="ECO:0000256" key="5">
    <source>
        <dbReference type="ARBA" id="ARBA00023288"/>
    </source>
</evidence>
<dbReference type="PROSITE" id="PS51257">
    <property type="entry name" value="PROKAR_LIPOPROTEIN"/>
    <property type="match status" value="1"/>
</dbReference>
<organism evidence="6 7">
    <name type="scientific">Paenibacillus yanchengensis</name>
    <dbReference type="NCBI Taxonomy" id="2035833"/>
    <lineage>
        <taxon>Bacteria</taxon>
        <taxon>Bacillati</taxon>
        <taxon>Bacillota</taxon>
        <taxon>Bacilli</taxon>
        <taxon>Bacillales</taxon>
        <taxon>Paenibacillaceae</taxon>
        <taxon>Paenibacillus</taxon>
    </lineage>
</organism>
<reference evidence="7" key="1">
    <citation type="journal article" date="2019" name="Int. J. Syst. Evol. Microbiol.">
        <title>The Global Catalogue of Microorganisms (GCM) 10K type strain sequencing project: providing services to taxonomists for standard genome sequencing and annotation.</title>
        <authorList>
            <consortium name="The Broad Institute Genomics Platform"/>
            <consortium name="The Broad Institute Genome Sequencing Center for Infectious Disease"/>
            <person name="Wu L."/>
            <person name="Ma J."/>
        </authorList>
    </citation>
    <scope>NUCLEOTIDE SEQUENCE [LARGE SCALE GENOMIC DNA]</scope>
    <source>
        <strain evidence="7">GH52</strain>
    </source>
</reference>
<keyword evidence="4" id="KW-0564">Palmitate</keyword>
<dbReference type="EMBL" id="JBHUHO010000024">
    <property type="protein sequence ID" value="MFD2115819.1"/>
    <property type="molecule type" value="Genomic_DNA"/>
</dbReference>
<keyword evidence="1" id="KW-1003">Cell membrane</keyword>
<name>A0ABW4YK76_9BACL</name>
<dbReference type="RefSeq" id="WP_377771354.1">
    <property type="nucleotide sequence ID" value="NZ_JBHUHO010000024.1"/>
</dbReference>
<keyword evidence="2" id="KW-0732">Signal</keyword>
<sequence>MKNGLLKYVNQVIFVILCIGLLTGCTTTQSKEKKVITILYSSTTDFKMDYGNTLQAKFKNIDFQIIEYSPILGDGIWNGLNYVPTSGDDWDAARFIALVKEKNPDIIYFPTAIYPSLLEENLLKDVTDYASQYDFSEIDTPIMENLQIMGEGRLYFLSDSLASQAIYYNKDLFANYNISAPNDFMTWDDILTLANYITERGIEDGVTGLLTPYYDMVDLFLLYGKSNGLTWYNPNDVGTSFNHDAWKSVLEVIIEKNKWESNLPATEKRYTELFQDNKVAMVLDSYLFKDELARSDSKIDWGLATAPVLNNETDKSYSVTFQYLNGINNATPHSKEVLEVWAHLNGKDVARKRHNMSLFRYTIPVRSNLLRDDEMRNIAVFYKLTSPMSLLSMENNLPRQTESEVKRYLYSQMQDIIANHVTIADAVSNWDVEIPSIIQVKSD</sequence>
<evidence type="ECO:0000256" key="1">
    <source>
        <dbReference type="ARBA" id="ARBA00022475"/>
    </source>
</evidence>
<dbReference type="InterPro" id="IPR050490">
    <property type="entry name" value="Bact_solute-bd_prot1"/>
</dbReference>
<dbReference type="PANTHER" id="PTHR43649">
    <property type="entry name" value="ARABINOSE-BINDING PROTEIN-RELATED"/>
    <property type="match status" value="1"/>
</dbReference>
<dbReference type="SUPFAM" id="SSF53850">
    <property type="entry name" value="Periplasmic binding protein-like II"/>
    <property type="match status" value="1"/>
</dbReference>
<accession>A0ABW4YK76</accession>
<evidence type="ECO:0000313" key="6">
    <source>
        <dbReference type="EMBL" id="MFD2115819.1"/>
    </source>
</evidence>
<evidence type="ECO:0000256" key="2">
    <source>
        <dbReference type="ARBA" id="ARBA00022729"/>
    </source>
</evidence>
<dbReference type="Proteomes" id="UP001597362">
    <property type="component" value="Unassembled WGS sequence"/>
</dbReference>
<keyword evidence="5" id="KW-0449">Lipoprotein</keyword>
<keyword evidence="3" id="KW-0472">Membrane</keyword>
<evidence type="ECO:0000313" key="7">
    <source>
        <dbReference type="Proteomes" id="UP001597362"/>
    </source>
</evidence>
<keyword evidence="7" id="KW-1185">Reference proteome</keyword>
<dbReference type="Pfam" id="PF01547">
    <property type="entry name" value="SBP_bac_1"/>
    <property type="match status" value="1"/>
</dbReference>
<dbReference type="Gene3D" id="3.40.190.10">
    <property type="entry name" value="Periplasmic binding protein-like II"/>
    <property type="match status" value="1"/>
</dbReference>
<protein>
    <submittedName>
        <fullName evidence="6">ABC transporter substrate-binding protein</fullName>
    </submittedName>
</protein>